<feature type="signal peptide" evidence="2">
    <location>
        <begin position="1"/>
        <end position="23"/>
    </location>
</feature>
<name>A0A2W7PL84_9RHOB</name>
<accession>A0A2W7PL84</accession>
<dbReference type="EMBL" id="QKZQ01000023">
    <property type="protein sequence ID" value="PZX37031.1"/>
    <property type="molecule type" value="Genomic_DNA"/>
</dbReference>
<evidence type="ECO:0000256" key="1">
    <source>
        <dbReference type="SAM" id="MobiDB-lite"/>
    </source>
</evidence>
<reference evidence="3 4" key="1">
    <citation type="submission" date="2018-06" db="EMBL/GenBank/DDBJ databases">
        <title>Genomic Encyclopedia of Archaeal and Bacterial Type Strains, Phase II (KMG-II): from individual species to whole genera.</title>
        <authorList>
            <person name="Goeker M."/>
        </authorList>
    </citation>
    <scope>NUCLEOTIDE SEQUENCE [LARGE SCALE GENOMIC DNA]</scope>
    <source>
        <strain evidence="3 4">DSM 13087</strain>
    </source>
</reference>
<proteinExistence type="predicted"/>
<feature type="chain" id="PRO_5015882156" evidence="2">
    <location>
        <begin position="24"/>
        <end position="158"/>
    </location>
</feature>
<evidence type="ECO:0000313" key="3">
    <source>
        <dbReference type="EMBL" id="PZX37031.1"/>
    </source>
</evidence>
<keyword evidence="2" id="KW-0732">Signal</keyword>
<organism evidence="3 4">
    <name type="scientific">Roseinatronobacter thiooxidans</name>
    <dbReference type="NCBI Taxonomy" id="121821"/>
    <lineage>
        <taxon>Bacteria</taxon>
        <taxon>Pseudomonadati</taxon>
        <taxon>Pseudomonadota</taxon>
        <taxon>Alphaproteobacteria</taxon>
        <taxon>Rhodobacterales</taxon>
        <taxon>Paracoccaceae</taxon>
        <taxon>Roseinatronobacter</taxon>
    </lineage>
</organism>
<evidence type="ECO:0000313" key="4">
    <source>
        <dbReference type="Proteomes" id="UP000249364"/>
    </source>
</evidence>
<dbReference type="AlphaFoldDB" id="A0A2W7PL84"/>
<dbReference type="RefSeq" id="WP_071470164.1">
    <property type="nucleotide sequence ID" value="NZ_QKZQ01000023.1"/>
</dbReference>
<keyword evidence="4" id="KW-1185">Reference proteome</keyword>
<feature type="region of interest" description="Disordered" evidence="1">
    <location>
        <begin position="124"/>
        <end position="158"/>
    </location>
</feature>
<dbReference type="STRING" id="121821.GCA_001870675_01399"/>
<evidence type="ECO:0000256" key="2">
    <source>
        <dbReference type="SAM" id="SignalP"/>
    </source>
</evidence>
<gene>
    <name evidence="3" type="ORF">LY56_03265</name>
</gene>
<comment type="caution">
    <text evidence="3">The sequence shown here is derived from an EMBL/GenBank/DDBJ whole genome shotgun (WGS) entry which is preliminary data.</text>
</comment>
<dbReference type="Proteomes" id="UP000249364">
    <property type="component" value="Unassembled WGS sequence"/>
</dbReference>
<sequence length="158" mass="15055">MTKTFKLSTAALALIAAPAFVSADSLAVSMSATFGAQDVSIVTGDAGDGTCIGTGTDLVCSDGGSITVDGDVTSGADLNVQSQTLTVASPTSVSVAAATGANAAASTAGVTVEGAADATFANSGGGDVASSEQTGSFVSDSYTSNVSFGTPGETQPLP</sequence>
<protein>
    <submittedName>
        <fullName evidence="3">Uncharacterized protein</fullName>
    </submittedName>
</protein>
<feature type="compositionally biased region" description="Polar residues" evidence="1">
    <location>
        <begin position="130"/>
        <end position="148"/>
    </location>
</feature>